<dbReference type="Proteomes" id="UP001164539">
    <property type="component" value="Chromosome 8"/>
</dbReference>
<organism evidence="1 2">
    <name type="scientific">Melia azedarach</name>
    <name type="common">Chinaberry tree</name>
    <dbReference type="NCBI Taxonomy" id="155640"/>
    <lineage>
        <taxon>Eukaryota</taxon>
        <taxon>Viridiplantae</taxon>
        <taxon>Streptophyta</taxon>
        <taxon>Embryophyta</taxon>
        <taxon>Tracheophyta</taxon>
        <taxon>Spermatophyta</taxon>
        <taxon>Magnoliopsida</taxon>
        <taxon>eudicotyledons</taxon>
        <taxon>Gunneridae</taxon>
        <taxon>Pentapetalae</taxon>
        <taxon>rosids</taxon>
        <taxon>malvids</taxon>
        <taxon>Sapindales</taxon>
        <taxon>Meliaceae</taxon>
        <taxon>Melia</taxon>
    </lineage>
</organism>
<evidence type="ECO:0000313" key="2">
    <source>
        <dbReference type="Proteomes" id="UP001164539"/>
    </source>
</evidence>
<evidence type="ECO:0000313" key="1">
    <source>
        <dbReference type="EMBL" id="KAJ4713361.1"/>
    </source>
</evidence>
<keyword evidence="2" id="KW-1185">Reference proteome</keyword>
<proteinExistence type="predicted"/>
<name>A0ACC1XPE6_MELAZ</name>
<accession>A0ACC1XPE6</accession>
<dbReference type="EMBL" id="CM051401">
    <property type="protein sequence ID" value="KAJ4713361.1"/>
    <property type="molecule type" value="Genomic_DNA"/>
</dbReference>
<reference evidence="1 2" key="1">
    <citation type="journal article" date="2023" name="Science">
        <title>Complex scaffold remodeling in plant triterpene biosynthesis.</title>
        <authorList>
            <person name="De La Pena R."/>
            <person name="Hodgson H."/>
            <person name="Liu J.C."/>
            <person name="Stephenson M.J."/>
            <person name="Martin A.C."/>
            <person name="Owen C."/>
            <person name="Harkess A."/>
            <person name="Leebens-Mack J."/>
            <person name="Jimenez L.E."/>
            <person name="Osbourn A."/>
            <person name="Sattely E.S."/>
        </authorList>
    </citation>
    <scope>NUCLEOTIDE SEQUENCE [LARGE SCALE GENOMIC DNA]</scope>
    <source>
        <strain evidence="2">cv. JPN11</strain>
        <tissue evidence="1">Leaf</tissue>
    </source>
</reference>
<protein>
    <submittedName>
        <fullName evidence="1">Uncharacterized protein</fullName>
    </submittedName>
</protein>
<sequence length="346" mass="39287">MTTIPEIDPSVYEPNKPEITTKYGIQSSECKLAAKQESHATAHIDHELSAPTDHEENQQKQGKSQPDYQQAAQSQIQSQESQTTSEAKDKRHQPTVELPDPPPRNLNAGDMLKPEDYWFYSRVGSSMSFEKGSKRVEAISAYSQRNQTYPNGRSQGSVYQPQGKDVSFWGRIKKIIMACGDKRQRQRSWLSGQYSFESHGCAKQPNLSYCEPSAQSILTSWFSRKYFQRIQLPDEQKVVQKQAIWSFERGSQRMDAMSAPSQDWTKFLPQFDTLQAPHVSATQIQENKQTCRNGSSQPGRKLQVIPQATSVSSLPTNPVPSQSSRTMQVKAVSRWRRLKKILGRKS</sequence>
<comment type="caution">
    <text evidence="1">The sequence shown here is derived from an EMBL/GenBank/DDBJ whole genome shotgun (WGS) entry which is preliminary data.</text>
</comment>
<gene>
    <name evidence="1" type="ORF">OWV82_015466</name>
</gene>